<feature type="compositionally biased region" description="Polar residues" evidence="15">
    <location>
        <begin position="679"/>
        <end position="697"/>
    </location>
</feature>
<feature type="region of interest" description="Disordered" evidence="15">
    <location>
        <begin position="1"/>
        <end position="21"/>
    </location>
</feature>
<keyword evidence="19" id="KW-1185">Reference proteome</keyword>
<dbReference type="InterPro" id="IPR036236">
    <property type="entry name" value="Znf_C2H2_sf"/>
</dbReference>
<dbReference type="FunFam" id="1.10.10.60:FF:000058">
    <property type="entry name" value="zinc finger homeobox protein 4"/>
    <property type="match status" value="1"/>
</dbReference>
<dbReference type="PANTHER" id="PTHR45891:SF2">
    <property type="entry name" value="ZINC FINGER HOMEOBOX PROTEIN 4"/>
    <property type="match status" value="1"/>
</dbReference>
<evidence type="ECO:0000256" key="10">
    <source>
        <dbReference type="ARBA" id="ARBA00023163"/>
    </source>
</evidence>
<dbReference type="InterPro" id="IPR051968">
    <property type="entry name" value="ZnFinger_Homeobox_TR"/>
</dbReference>
<accession>A0A8C9R732</accession>
<dbReference type="PROSITE" id="PS50071">
    <property type="entry name" value="HOMEOBOX_2"/>
    <property type="match status" value="4"/>
</dbReference>
<feature type="DNA-binding region" description="Homeobox" evidence="13">
    <location>
        <begin position="2437"/>
        <end position="2496"/>
    </location>
</feature>
<feature type="compositionally biased region" description="Basic and acidic residues" evidence="15">
    <location>
        <begin position="402"/>
        <end position="414"/>
    </location>
</feature>
<keyword evidence="7" id="KW-0805">Transcription regulation</keyword>
<evidence type="ECO:0000256" key="11">
    <source>
        <dbReference type="ARBA" id="ARBA00023242"/>
    </source>
</evidence>
<feature type="compositionally biased region" description="Basic and acidic residues" evidence="15">
    <location>
        <begin position="1073"/>
        <end position="1101"/>
    </location>
</feature>
<feature type="region of interest" description="Disordered" evidence="15">
    <location>
        <begin position="1667"/>
        <end position="1710"/>
    </location>
</feature>
<feature type="region of interest" description="Disordered" evidence="15">
    <location>
        <begin position="388"/>
        <end position="442"/>
    </location>
</feature>
<reference evidence="18" key="3">
    <citation type="submission" date="2025-09" db="UniProtKB">
        <authorList>
            <consortium name="Ensembl"/>
        </authorList>
    </citation>
    <scope>IDENTIFICATION</scope>
</reference>
<feature type="compositionally biased region" description="Pro residues" evidence="15">
    <location>
        <begin position="1867"/>
        <end position="1883"/>
    </location>
</feature>
<feature type="domain" description="C2H2-type" evidence="17">
    <location>
        <begin position="1810"/>
        <end position="1838"/>
    </location>
</feature>
<dbReference type="SMART" id="SM00389">
    <property type="entry name" value="HOX"/>
    <property type="match status" value="4"/>
</dbReference>
<dbReference type="FunFam" id="3.30.160.60:FF:000446">
    <property type="entry name" value="Zinc finger protein"/>
    <property type="match status" value="1"/>
</dbReference>
<dbReference type="FunFam" id="1.10.10.60:FF:000082">
    <property type="entry name" value="Putative zinc finger homeobox protein 4"/>
    <property type="match status" value="1"/>
</dbReference>
<dbReference type="FunFam" id="3.30.160.60:FF:000081">
    <property type="entry name" value="Zinc finger homeobox protein 4"/>
    <property type="match status" value="1"/>
</dbReference>
<dbReference type="PROSITE" id="PS00028">
    <property type="entry name" value="ZINC_FINGER_C2H2_1"/>
    <property type="match status" value="11"/>
</dbReference>
<dbReference type="Ensembl" id="ENSSFOT00015008151.2">
    <property type="protein sequence ID" value="ENSSFOP00015008036.1"/>
    <property type="gene ID" value="ENSSFOG00015005272.2"/>
</dbReference>
<feature type="region of interest" description="Disordered" evidence="15">
    <location>
        <begin position="2621"/>
        <end position="2659"/>
    </location>
</feature>
<feature type="compositionally biased region" description="Basic and acidic residues" evidence="15">
    <location>
        <begin position="1369"/>
        <end position="1386"/>
    </location>
</feature>
<evidence type="ECO:0000259" key="16">
    <source>
        <dbReference type="PROSITE" id="PS50071"/>
    </source>
</evidence>
<feature type="compositionally biased region" description="Low complexity" evidence="15">
    <location>
        <begin position="1919"/>
        <end position="1934"/>
    </location>
</feature>
<organism evidence="18 19">
    <name type="scientific">Scleropages formosus</name>
    <name type="common">Asian bonytongue</name>
    <name type="synonym">Osteoglossum formosum</name>
    <dbReference type="NCBI Taxonomy" id="113540"/>
    <lineage>
        <taxon>Eukaryota</taxon>
        <taxon>Metazoa</taxon>
        <taxon>Chordata</taxon>
        <taxon>Craniata</taxon>
        <taxon>Vertebrata</taxon>
        <taxon>Euteleostomi</taxon>
        <taxon>Actinopterygii</taxon>
        <taxon>Neopterygii</taxon>
        <taxon>Teleostei</taxon>
        <taxon>Osteoglossocephala</taxon>
        <taxon>Osteoglossomorpha</taxon>
        <taxon>Osteoglossiformes</taxon>
        <taxon>Osteoglossidae</taxon>
        <taxon>Scleropages</taxon>
    </lineage>
</organism>
<sequence>METGDTPSILRQENGPCQTTPHDNDFLEQIAEMESDRENNLSVATSLQKYMEHHCMGTHTLHLKEENESDVSDLEDGDVENLTGEIIYRADGSAFIIKDSGESSQFSPARAQGHFSPVALKTSRTAGRDRAQQPSGGPMVIFPQVINTFHIATSLGKHLVDDQAFPNTSTFAGPVLHSFHVYDLRHKNNKDYLIGDGAAKNYCVSKDVANNVDLSEFDGCISDGKRKPVLMCFLCKLSFGYVKSFVSHAVHDHRMTLNKGEQKLLAFKYVSAIIQGIGKDKEPLLSFLEPKKLNLVVPHFSAADLISPTSGFNGLWKTFDVENGKSLQGCLAFLRQSGSPAVVTDAPLRNAEMSKAGVNLEELVSSTTDPPNSSRAHFSLLSGSNRLEQESSTLHSNGTFHIKSEPQELGHEDKDEGDYSNELDGDEEIGDLEGSTTSRDFPLLNQRISPSSTSLLKYSEKGTSSPFLTVSDDLERTKELFVVGDSSNDNSNHSRSDRDCFDLTKVQGGSPFSHSNHLIQRVDEDPNLSHQHTATLGNPNAGNDFPGNGIECPKCDTVLGSSRLLWGHMTMMHLRNSYKTLKCPKCNWHYKYQQTLDTHMKEKHPESGGSCSYCGTGQPHPRLARGESYTCGYKPFHCEVCNYSTTTKGNLSIHMQSDKHLNNVQSLQNDGNDAALSRSMPQTLASGTPSPPSRSLKQSPAWCCEVCDYETGVARNLRIHLTSEKHMHNVVMLQQNTKQIQHTLGLSLGLASTEVDFYQYYLAQNLGLTSVKLENSADQQMRISPSQLDPSMSAEVAPCLVNNELSQETSLVGSQLMGSNVSTPDKHPLPCHSDTQLKLFQCAVCSHFTTDSLEALVNHAMAERLLPEEEWRTSPGGDLHQCQLCGYSTQVCTSFQLHCETEKHVQRYQLAAHMRETGGPGCWKMKSTEIVDPMQLRCIACNYHGNSVEKFHLHATRPQHEAAVRIYKYLEKQERVPNSGSYNYHCVVCNYSTVVRLELLQHVFSSRHQQADGLRKLRVRQQGGTSNGDELSELFLVKDCLSKVSKEPDEMDSIVGERTEPLALREAASIDFNDKSSQEAKKTEKEFRLYTAPKDHPEAESGKGLPFQEKENDATQNTATSGEKKTISTGQHSLQPVVHCPLCQDVLSNKIHLHLHLTHLHSVASDCVEKLLLTVLGGDVAMPNKIKPVSGKDKLMETSYIKSDGSGKSGKTGDCISYENKNTTQDNTKYKESFQKEEEMLWKDSLRSEECDKASAKGQASPDPLTKPLGLLQKQHSVRISDHQMPKHCCNLCGQVFNTVQKLQIHSQCHTNQTCNLCQISFPSLPILRKHLEISHTELCEADIRQLCGSPAINGDVYSESNTKAFDKTPAHQHRLEKEDGQDQEVKASPTESGGSSLLEEMGSEPKQALLPFRKGPDFYMEKFLDPARPYKCSVCKESFTQKNILLVHYNSVSHLHKLKKVLHEVLIPVPPEANRNIDNKPYKCNICNVAYSQSSTLEIHMRSVLHQTKTRTARRESNSRAVNGNSVTAPSSHHCLTPPSPVSVGHGSIDSSLPVSNNNEMKIEAKDGIRNRSMEQAPVQPAHSPVQVHMPVQHELQQQAAFFQHQLINPAFWAHFPMTPEALLQFQQSQFLFPFYIPNTEFSFGPEVALHSATLGIPGKTGPLQQDIKQQLQRQLQMSQQKLQQQETHTQPQQQKTQQPTCKPKVDNNKSVSSEIFHCKNTEEKLEANDRKQDSQINNDFVVGSKNIKKQKLSEPLNSPPRIVLGANGNAAKALLENFGFELVIQYNENRQKNQKKNRIGKEETHNKYECGMCGKLFSNLLILKIHQEHVHGQLFPNGELEKFAQQYREAYDKLYPIDSPLPEASSPPPSLPFQPSQPPSQPALIAVKTVQTPPAPGVQAPQSLPPPPPPPPPPSANAPSQLPSLDQHLFPPLMMPHPGLPPQLALQLPSLDSLSQAQLSQLCQQQLGMNPDFLRQSQFKRPRTRITDKQLKVLRTYFDISNSPNEEQIQEMAEKSGLQQKVIKHWFRNTLFKERQRNKDSPYNFNIPPVTTLEDFRLEPQFSALEYYKTDGTTNKRSSRTHFTDYQLRVLQDFFDTNAYPKDDEIEQLSTALNLPTRVIVVWFQNARQKARKTYENQTDAKDSEKEKTNERYIRTSSMQYQCKKCTVIFLHIFDLISHQKKQCYKDEDDDGKDNGKTEFMDTGGQKTHKVSGLADSFKTPIITATKSGSSSPVMLSPQSGIGKISPKPDFMKEKPKQVDTVSSQGSAFLPETRPSQTSTSQYQQQVTTQHQVGRPQSQPRSNAITSRPLAISSLKNSLPLQIFQFQCDQCNIILPSAELWQEHHHMHFLATQNQFFHTHFLERASEMPYMIFDPNNPFMKGQLLSGTFSQMAAHNNLALTSFSGSISNTVKRKGEEKEDSEKDSGTSSEDQHRDKRLRTTITPEQLEVLYQKYLLDSNPTRKMLDHIALEVGLKKRVVQVWFQNTRARERKGQFRTIGPPQSHKKCPFCRALFKVKSALESHICSQHWHEAKQAGFSLPPSPLVTQEDEAESPNKCHNFEYPQLSMKADTSKYELPITSFTPVKPLQTQLKDFLSPCLVKFENSHDCEKLSINSADVTSDQNKTDFNETSSVNTAVSDVTTGDETHNDNESVSGNGVEKLAEGKINSSQFPGAYDEQFLFKRVSPSLSFSGKENEQHYTMQDEQDDNADQSEASSLADPSSPSPFWGGNTIKTGKTGGEKLGNKRFRTQMSNQQVKVLKACFSDYRTPTMQECEMLGNEIGLAKRVVQVWFQNARAKEKKLKINIGKPFMISQNSPNGPRPECTLCGTKYSSRFPIRDHIFSKQHIAKVQETLGQQTDKEKDFLTPTTVRQLMVQQELDRLKKATDILGMAAQQQGVSEKNAVHDHNSLTGCPGIYGLSSVQLPGMNGPSSLPIFPPSTPCLTSTSTGILGFPSPAAPSTARPLSSTLTKTVLQITSHPSPVNPSLLTSHLTDEKCKESEIEKKCDTSQMVKEQPKIKKQMKPSLGLLAMGKGGIEVPVDIAQLQVLQNAVASDVGSFLGGQFLPYFLPGLASCLSGQLPSAMQGVYLPSLFGVESLFPYGSIVPQAIPGLSPTAILQYQQSFQDSLQRQQQKQQQQKQKEQEQQEQKPPMTKPFGKQKDTFQGSHKKDESCSMESTKEEPQSHTQIQDVLDAFIIPSVMQEFTCRKCQFTFSDEESVRRHQKCFCYFGQPFPVLQDAMLHEVVSKYDCLACSVSLSGNEALSQHLQLSSHKEKTIKQAMRNAKEHARLLPHSVCFPNLNATSTSHSAAPSNNTYPQLSHSKPWPSVPFQAPTGKVASALSPTISLPSTVTSSLCSTSGHQTLIATGSCSDESDGELSQKLGDFDSLLKVKTKQASVLDDGFSSIQMDMFTV</sequence>
<name>A0A8C9R732_SCLFO</name>
<evidence type="ECO:0000256" key="13">
    <source>
        <dbReference type="PROSITE-ProRule" id="PRU00108"/>
    </source>
</evidence>
<feature type="region of interest" description="Disordered" evidence="15">
    <location>
        <begin position="1369"/>
        <end position="1401"/>
    </location>
</feature>
<feature type="compositionally biased region" description="Low complexity" evidence="15">
    <location>
        <begin position="1392"/>
        <end position="1401"/>
    </location>
</feature>
<evidence type="ECO:0000313" key="19">
    <source>
        <dbReference type="Proteomes" id="UP000694397"/>
    </source>
</evidence>
<feature type="compositionally biased region" description="Polar residues" evidence="15">
    <location>
        <begin position="1114"/>
        <end position="1130"/>
    </location>
</feature>
<evidence type="ECO:0000259" key="17">
    <source>
        <dbReference type="PROSITE" id="PS50157"/>
    </source>
</evidence>
<feature type="compositionally biased region" description="Acidic residues" evidence="15">
    <location>
        <begin position="415"/>
        <end position="431"/>
    </location>
</feature>
<proteinExistence type="predicted"/>
<dbReference type="GeneTree" id="ENSGT00940000159542"/>
<feature type="compositionally biased region" description="Basic and acidic residues" evidence="15">
    <location>
        <begin position="2415"/>
        <end position="2436"/>
    </location>
</feature>
<feature type="compositionally biased region" description="Low complexity" evidence="15">
    <location>
        <begin position="1667"/>
        <end position="1704"/>
    </location>
</feature>
<dbReference type="GO" id="GO:0000981">
    <property type="term" value="F:DNA-binding transcription factor activity, RNA polymerase II-specific"/>
    <property type="evidence" value="ECO:0007669"/>
    <property type="project" value="InterPro"/>
</dbReference>
<evidence type="ECO:0000256" key="12">
    <source>
        <dbReference type="PROSITE-ProRule" id="PRU00042"/>
    </source>
</evidence>
<dbReference type="Pfam" id="PF24056">
    <property type="entry name" value="zf-C2H2_ZFHX3"/>
    <property type="match status" value="1"/>
</dbReference>
<feature type="region of interest" description="Disordered" evidence="15">
    <location>
        <begin position="2249"/>
        <end position="2306"/>
    </location>
</feature>
<keyword evidence="8 13" id="KW-0238">DNA-binding</keyword>
<evidence type="ECO:0000256" key="5">
    <source>
        <dbReference type="ARBA" id="ARBA00022771"/>
    </source>
</evidence>
<feature type="compositionally biased region" description="Polar residues" evidence="15">
    <location>
        <begin position="2693"/>
        <end position="2704"/>
    </location>
</feature>
<feature type="compositionally biased region" description="Low complexity" evidence="15">
    <location>
        <begin position="2278"/>
        <end position="2294"/>
    </location>
</feature>
<feature type="compositionally biased region" description="Polar residues" evidence="15">
    <location>
        <begin position="2630"/>
        <end position="2645"/>
    </location>
</feature>
<feature type="DNA-binding region" description="Homeobox" evidence="13">
    <location>
        <begin position="2746"/>
        <end position="2805"/>
    </location>
</feature>
<feature type="region of interest" description="Disordered" evidence="15">
    <location>
        <begin position="664"/>
        <end position="697"/>
    </location>
</feature>
<dbReference type="FunFam" id="1.10.10.60:FF:000096">
    <property type="entry name" value="Zinc finger homeobox protein 4"/>
    <property type="match status" value="1"/>
</dbReference>
<dbReference type="FunFam" id="1.10.10.60:FF:000064">
    <property type="entry name" value="Zinc finger homeobox protein 4"/>
    <property type="match status" value="1"/>
</dbReference>
<feature type="compositionally biased region" description="Low complexity" evidence="15">
    <location>
        <begin position="2714"/>
        <end position="2737"/>
    </location>
</feature>
<dbReference type="PANTHER" id="PTHR45891">
    <property type="entry name" value="ZINC FINGER HOMEOBOX PROTEIN"/>
    <property type="match status" value="1"/>
</dbReference>
<protein>
    <submittedName>
        <fullName evidence="18">Zinc finger homeobox 4</fullName>
    </submittedName>
</protein>
<dbReference type="SMART" id="SM00451">
    <property type="entry name" value="ZnF_U1"/>
    <property type="match status" value="8"/>
</dbReference>
<feature type="domain" description="C2H2-type" evidence="17">
    <location>
        <begin position="1288"/>
        <end position="1315"/>
    </location>
</feature>
<feature type="domain" description="Homeobox" evidence="16">
    <location>
        <begin position="1979"/>
        <end position="2039"/>
    </location>
</feature>
<feature type="region of interest" description="Disordered" evidence="15">
    <location>
        <begin position="1510"/>
        <end position="1537"/>
    </location>
</feature>
<feature type="domain" description="C2H2-type" evidence="17">
    <location>
        <begin position="3206"/>
        <end position="3235"/>
    </location>
</feature>
<feature type="domain" description="Homeobox" evidence="16">
    <location>
        <begin position="2744"/>
        <end position="2804"/>
    </location>
</feature>
<feature type="DNA-binding region" description="Homeobox" evidence="13">
    <location>
        <begin position="2078"/>
        <end position="2137"/>
    </location>
</feature>
<evidence type="ECO:0000313" key="18">
    <source>
        <dbReference type="Ensembl" id="ENSSFOP00015008036.1"/>
    </source>
</evidence>
<evidence type="ECO:0000256" key="14">
    <source>
        <dbReference type="RuleBase" id="RU000682"/>
    </source>
</evidence>
<feature type="compositionally biased region" description="Low complexity" evidence="15">
    <location>
        <begin position="3131"/>
        <end position="3140"/>
    </location>
</feature>
<dbReference type="SUPFAM" id="SSF57667">
    <property type="entry name" value="beta-beta-alpha zinc fingers"/>
    <property type="match status" value="5"/>
</dbReference>
<evidence type="ECO:0000256" key="4">
    <source>
        <dbReference type="ARBA" id="ARBA00022737"/>
    </source>
</evidence>
<feature type="compositionally biased region" description="Polar residues" evidence="15">
    <location>
        <begin position="2297"/>
        <end position="2306"/>
    </location>
</feature>
<evidence type="ECO:0000256" key="15">
    <source>
        <dbReference type="SAM" id="MobiDB-lite"/>
    </source>
</evidence>
<keyword evidence="2" id="KW-0678">Repressor</keyword>
<reference evidence="18" key="2">
    <citation type="submission" date="2025-08" db="UniProtKB">
        <authorList>
            <consortium name="Ensembl"/>
        </authorList>
    </citation>
    <scope>IDENTIFICATION</scope>
</reference>
<dbReference type="Pfam" id="PF00046">
    <property type="entry name" value="Homeodomain"/>
    <property type="match status" value="4"/>
</dbReference>
<dbReference type="InterPro" id="IPR003604">
    <property type="entry name" value="Matrin/U1-like-C_Znf_C2H2"/>
</dbReference>
<evidence type="ECO:0000256" key="2">
    <source>
        <dbReference type="ARBA" id="ARBA00022491"/>
    </source>
</evidence>
<keyword evidence="10" id="KW-0804">Transcription</keyword>
<feature type="compositionally biased region" description="Polar residues" evidence="15">
    <location>
        <begin position="388"/>
        <end position="399"/>
    </location>
</feature>
<reference evidence="18 19" key="1">
    <citation type="submission" date="2019-04" db="EMBL/GenBank/DDBJ databases">
        <authorList>
            <consortium name="Wellcome Sanger Institute Data Sharing"/>
        </authorList>
    </citation>
    <scope>NUCLEOTIDE SEQUENCE [LARGE SCALE GENOMIC DNA]</scope>
</reference>
<evidence type="ECO:0000256" key="9">
    <source>
        <dbReference type="ARBA" id="ARBA00023155"/>
    </source>
</evidence>
<feature type="region of interest" description="Disordered" evidence="15">
    <location>
        <begin position="2693"/>
        <end position="2745"/>
    </location>
</feature>
<evidence type="ECO:0000256" key="7">
    <source>
        <dbReference type="ARBA" id="ARBA00023015"/>
    </source>
</evidence>
<feature type="region of interest" description="Disordered" evidence="15">
    <location>
        <begin position="2186"/>
        <end position="2214"/>
    </location>
</feature>
<dbReference type="InterPro" id="IPR013087">
    <property type="entry name" value="Znf_C2H2_type"/>
</dbReference>
<feature type="domain" description="C2H2-type" evidence="17">
    <location>
        <begin position="1431"/>
        <end position="1462"/>
    </location>
</feature>
<dbReference type="InterPro" id="IPR009057">
    <property type="entry name" value="Homeodomain-like_sf"/>
</dbReference>
<feature type="domain" description="Homeobox" evidence="16">
    <location>
        <begin position="2435"/>
        <end position="2495"/>
    </location>
</feature>
<gene>
    <name evidence="18" type="primary">ZFHX4</name>
</gene>
<dbReference type="InterPro" id="IPR017970">
    <property type="entry name" value="Homeobox_CS"/>
</dbReference>
<feature type="compositionally biased region" description="Pro residues" evidence="15">
    <location>
        <begin position="1905"/>
        <end position="1918"/>
    </location>
</feature>
<feature type="compositionally biased region" description="Polar residues" evidence="15">
    <location>
        <begin position="1520"/>
        <end position="1532"/>
    </location>
</feature>
<dbReference type="Proteomes" id="UP000694397">
    <property type="component" value="Chromosome 16"/>
</dbReference>
<keyword evidence="5 12" id="KW-0863">Zinc-finger</keyword>
<comment type="subcellular location">
    <subcellularLocation>
        <location evidence="1 13 14">Nucleus</location>
    </subcellularLocation>
</comment>
<evidence type="ECO:0000256" key="1">
    <source>
        <dbReference type="ARBA" id="ARBA00004123"/>
    </source>
</evidence>
<dbReference type="GO" id="GO:0000978">
    <property type="term" value="F:RNA polymerase II cis-regulatory region sequence-specific DNA binding"/>
    <property type="evidence" value="ECO:0007669"/>
    <property type="project" value="TreeGrafter"/>
</dbReference>
<dbReference type="OrthoDB" id="6417226at2759"/>
<feature type="region of interest" description="Disordered" evidence="15">
    <location>
        <begin position="3131"/>
        <end position="3188"/>
    </location>
</feature>
<evidence type="ECO:0000256" key="6">
    <source>
        <dbReference type="ARBA" id="ARBA00022833"/>
    </source>
</evidence>
<feature type="domain" description="C2H2-type" evidence="17">
    <location>
        <begin position="1483"/>
        <end position="1512"/>
    </location>
</feature>
<evidence type="ECO:0000256" key="3">
    <source>
        <dbReference type="ARBA" id="ARBA00022723"/>
    </source>
</evidence>
<feature type="region of interest" description="Disordered" evidence="15">
    <location>
        <begin position="2411"/>
        <end position="2441"/>
    </location>
</feature>
<dbReference type="GO" id="GO:0005634">
    <property type="term" value="C:nucleus"/>
    <property type="evidence" value="ECO:0007669"/>
    <property type="project" value="UniProtKB-SubCell"/>
</dbReference>
<dbReference type="SUPFAM" id="SSF46689">
    <property type="entry name" value="Homeodomain-like"/>
    <property type="match status" value="4"/>
</dbReference>
<keyword evidence="11 13" id="KW-0539">Nucleus</keyword>
<feature type="compositionally biased region" description="Basic and acidic residues" evidence="15">
    <location>
        <begin position="3169"/>
        <end position="3185"/>
    </location>
</feature>
<feature type="region of interest" description="Disordered" evidence="15">
    <location>
        <begin position="1073"/>
        <end position="1130"/>
    </location>
</feature>
<keyword evidence="4" id="KW-0677">Repeat</keyword>
<dbReference type="GO" id="GO:0008270">
    <property type="term" value="F:zinc ion binding"/>
    <property type="evidence" value="ECO:0007669"/>
    <property type="project" value="UniProtKB-KW"/>
</dbReference>
<dbReference type="InterPro" id="IPR001356">
    <property type="entry name" value="HD"/>
</dbReference>
<dbReference type="PROSITE" id="PS00027">
    <property type="entry name" value="HOMEOBOX_1"/>
    <property type="match status" value="2"/>
</dbReference>
<feature type="DNA-binding region" description="Homeobox" evidence="13">
    <location>
        <begin position="1981"/>
        <end position="2040"/>
    </location>
</feature>
<dbReference type="Gene3D" id="1.10.10.60">
    <property type="entry name" value="Homeodomain-like"/>
    <property type="match status" value="4"/>
</dbReference>
<dbReference type="SMART" id="SM00355">
    <property type="entry name" value="ZnF_C2H2"/>
    <property type="match status" value="21"/>
</dbReference>
<evidence type="ECO:0000256" key="8">
    <source>
        <dbReference type="ARBA" id="ARBA00023125"/>
    </source>
</evidence>
<feature type="region of interest" description="Disordered" evidence="15">
    <location>
        <begin position="1860"/>
        <end position="1883"/>
    </location>
</feature>
<keyword evidence="3" id="KW-0479">Metal-binding</keyword>
<dbReference type="Gene3D" id="3.30.160.60">
    <property type="entry name" value="Classic Zinc Finger"/>
    <property type="match status" value="3"/>
</dbReference>
<dbReference type="CDD" id="cd00086">
    <property type="entry name" value="homeodomain"/>
    <property type="match status" value="4"/>
</dbReference>
<keyword evidence="6" id="KW-0862">Zinc</keyword>
<dbReference type="PROSITE" id="PS50157">
    <property type="entry name" value="ZINC_FINGER_C2H2_2"/>
    <property type="match status" value="5"/>
</dbReference>
<feature type="region of interest" description="Disordered" evidence="15">
    <location>
        <begin position="1895"/>
        <end position="1938"/>
    </location>
</feature>
<feature type="domain" description="Homeobox" evidence="16">
    <location>
        <begin position="2076"/>
        <end position="2136"/>
    </location>
</feature>
<keyword evidence="9 13" id="KW-0371">Homeobox</keyword>